<dbReference type="PANTHER" id="PTHR30136">
    <property type="entry name" value="HELIX-TURN-HELIX TRANSCRIPTIONAL REGULATOR, ICLR FAMILY"/>
    <property type="match status" value="1"/>
</dbReference>
<dbReference type="GO" id="GO:0006071">
    <property type="term" value="P:glycerol metabolic process"/>
    <property type="evidence" value="ECO:0007669"/>
    <property type="project" value="UniProtKB-KW"/>
</dbReference>
<evidence type="ECO:0000313" key="9">
    <source>
        <dbReference type="EMBL" id="OUC80327.1"/>
    </source>
</evidence>
<name>A0A243QG20_9ACTN</name>
<feature type="domain" description="HTH iclR-type" evidence="7">
    <location>
        <begin position="6"/>
        <end position="67"/>
    </location>
</feature>
<keyword evidence="4" id="KW-0804">Transcription</keyword>
<dbReference type="Pfam" id="PF09339">
    <property type="entry name" value="HTH_IclR"/>
    <property type="match status" value="1"/>
</dbReference>
<evidence type="ECO:0000259" key="7">
    <source>
        <dbReference type="PROSITE" id="PS51077"/>
    </source>
</evidence>
<dbReference type="OrthoDB" id="4474604at2"/>
<dbReference type="SUPFAM" id="SSF55781">
    <property type="entry name" value="GAF domain-like"/>
    <property type="match status" value="1"/>
</dbReference>
<dbReference type="FunFam" id="1.10.10.10:FF:000056">
    <property type="entry name" value="IclR family transcriptional regulator"/>
    <property type="match status" value="1"/>
</dbReference>
<sequence length="249" mass="26618">MAGSGVQTVSRALAVLGCFRGGDELGVTDVARAQGFALSTTHRLLTALVDAGFLEKTAEGGRYRLGGALAQYGQIAYRQHRIYLTEPHLERLAATTGASASVAMRYGNEVVLLGTSRWREAEGHALQGVLLPLHASALGKALLAFSQVGHDELERLPYLDGTDRAVRTADELAKELTLTRERGYGFNDEELAAGHRTIGLPIFPADGGTDVRFALGIRGSTELMSAERIPFLVDLGRSTARDISVALSQ</sequence>
<keyword evidence="1" id="KW-0319">Glycerol metabolism</keyword>
<dbReference type="InterPro" id="IPR050707">
    <property type="entry name" value="HTH_MetabolicPath_Reg"/>
</dbReference>
<dbReference type="InterPro" id="IPR014757">
    <property type="entry name" value="Tscrpt_reg_IclR_C"/>
</dbReference>
<dbReference type="SMART" id="SM00346">
    <property type="entry name" value="HTH_ICLR"/>
    <property type="match status" value="1"/>
</dbReference>
<comment type="function">
    <text evidence="5">May be an activator protein for the gylABX operon.</text>
</comment>
<dbReference type="PROSITE" id="PS51078">
    <property type="entry name" value="ICLR_ED"/>
    <property type="match status" value="1"/>
</dbReference>
<proteinExistence type="predicted"/>
<dbReference type="Gene3D" id="3.30.450.40">
    <property type="match status" value="1"/>
</dbReference>
<dbReference type="PANTHER" id="PTHR30136:SF35">
    <property type="entry name" value="HTH-TYPE TRANSCRIPTIONAL REGULATOR RV1719"/>
    <property type="match status" value="1"/>
</dbReference>
<dbReference type="InterPro" id="IPR036390">
    <property type="entry name" value="WH_DNA-bd_sf"/>
</dbReference>
<evidence type="ECO:0000256" key="3">
    <source>
        <dbReference type="ARBA" id="ARBA00023125"/>
    </source>
</evidence>
<dbReference type="InterPro" id="IPR036388">
    <property type="entry name" value="WH-like_DNA-bd_sf"/>
</dbReference>
<dbReference type="GO" id="GO:0003700">
    <property type="term" value="F:DNA-binding transcription factor activity"/>
    <property type="evidence" value="ECO:0007669"/>
    <property type="project" value="TreeGrafter"/>
</dbReference>
<dbReference type="GO" id="GO:0003677">
    <property type="term" value="F:DNA binding"/>
    <property type="evidence" value="ECO:0007669"/>
    <property type="project" value="UniProtKB-KW"/>
</dbReference>
<keyword evidence="3" id="KW-0238">DNA-binding</keyword>
<evidence type="ECO:0000256" key="2">
    <source>
        <dbReference type="ARBA" id="ARBA00023015"/>
    </source>
</evidence>
<dbReference type="PROSITE" id="PS51077">
    <property type="entry name" value="HTH_ICLR"/>
    <property type="match status" value="1"/>
</dbReference>
<organism evidence="9 10">
    <name type="scientific">Gordonia lacunae</name>
    <dbReference type="NCBI Taxonomy" id="417102"/>
    <lineage>
        <taxon>Bacteria</taxon>
        <taxon>Bacillati</taxon>
        <taxon>Actinomycetota</taxon>
        <taxon>Actinomycetes</taxon>
        <taxon>Mycobacteriales</taxon>
        <taxon>Gordoniaceae</taxon>
        <taxon>Gordonia</taxon>
    </lineage>
</organism>
<dbReference type="Gene3D" id="1.10.10.10">
    <property type="entry name" value="Winged helix-like DNA-binding domain superfamily/Winged helix DNA-binding domain"/>
    <property type="match status" value="1"/>
</dbReference>
<dbReference type="InterPro" id="IPR029016">
    <property type="entry name" value="GAF-like_dom_sf"/>
</dbReference>
<dbReference type="Proteomes" id="UP000194632">
    <property type="component" value="Unassembled WGS sequence"/>
</dbReference>
<feature type="domain" description="IclR-ED" evidence="8">
    <location>
        <begin position="68"/>
        <end position="249"/>
    </location>
</feature>
<dbReference type="GO" id="GO:0045892">
    <property type="term" value="P:negative regulation of DNA-templated transcription"/>
    <property type="evidence" value="ECO:0007669"/>
    <property type="project" value="TreeGrafter"/>
</dbReference>
<evidence type="ECO:0000313" key="10">
    <source>
        <dbReference type="Proteomes" id="UP000194632"/>
    </source>
</evidence>
<evidence type="ECO:0000256" key="1">
    <source>
        <dbReference type="ARBA" id="ARBA00022798"/>
    </source>
</evidence>
<accession>A0A243QG20</accession>
<gene>
    <name evidence="9" type="ORF">CA982_03800</name>
</gene>
<comment type="caution">
    <text evidence="9">The sequence shown here is derived from an EMBL/GenBank/DDBJ whole genome shotgun (WGS) entry which is preliminary data.</text>
</comment>
<protein>
    <recommendedName>
        <fullName evidence="6">Glycerol operon regulatory protein</fullName>
    </recommendedName>
</protein>
<dbReference type="RefSeq" id="WP_086534020.1">
    <property type="nucleotide sequence ID" value="NZ_JBLKRZ010000001.1"/>
</dbReference>
<dbReference type="Pfam" id="PF01614">
    <property type="entry name" value="IclR_C"/>
    <property type="match status" value="1"/>
</dbReference>
<dbReference type="SUPFAM" id="SSF46785">
    <property type="entry name" value="Winged helix' DNA-binding domain"/>
    <property type="match status" value="1"/>
</dbReference>
<dbReference type="AlphaFoldDB" id="A0A243QG20"/>
<evidence type="ECO:0000259" key="8">
    <source>
        <dbReference type="PROSITE" id="PS51078"/>
    </source>
</evidence>
<reference evidence="9 10" key="1">
    <citation type="submission" date="2017-05" db="EMBL/GenBank/DDBJ databases">
        <title>Biotechnological potential of actinobacteria isolated from South African environments.</title>
        <authorList>
            <person name="Le Roes-Hill M."/>
            <person name="Prins A."/>
            <person name="Durrell K.A."/>
        </authorList>
    </citation>
    <scope>NUCLEOTIDE SEQUENCE [LARGE SCALE GENOMIC DNA]</scope>
    <source>
        <strain evidence="9">BS2</strain>
    </source>
</reference>
<evidence type="ECO:0000256" key="4">
    <source>
        <dbReference type="ARBA" id="ARBA00023163"/>
    </source>
</evidence>
<dbReference type="EMBL" id="NGFO01000003">
    <property type="protein sequence ID" value="OUC80327.1"/>
    <property type="molecule type" value="Genomic_DNA"/>
</dbReference>
<evidence type="ECO:0000256" key="6">
    <source>
        <dbReference type="ARBA" id="ARBA00070406"/>
    </source>
</evidence>
<evidence type="ECO:0000256" key="5">
    <source>
        <dbReference type="ARBA" id="ARBA00058938"/>
    </source>
</evidence>
<dbReference type="STRING" id="417102.CA982_03800"/>
<keyword evidence="2" id="KW-0805">Transcription regulation</keyword>
<keyword evidence="10" id="KW-1185">Reference proteome</keyword>
<dbReference type="InterPro" id="IPR005471">
    <property type="entry name" value="Tscrpt_reg_IclR_N"/>
</dbReference>